<feature type="domain" description="SUN" evidence="9">
    <location>
        <begin position="320"/>
        <end position="505"/>
    </location>
</feature>
<keyword evidence="5" id="KW-0175">Coiled coil</keyword>
<reference evidence="10 11" key="1">
    <citation type="submission" date="2017-08" db="EMBL/GenBank/DDBJ databases">
        <title>Acidophilic green algal genome provides insights into adaptation to an acidic environment.</title>
        <authorList>
            <person name="Hirooka S."/>
            <person name="Hirose Y."/>
            <person name="Kanesaki Y."/>
            <person name="Higuchi S."/>
            <person name="Fujiwara T."/>
            <person name="Onuma R."/>
            <person name="Era A."/>
            <person name="Ohbayashi R."/>
            <person name="Uzuka A."/>
            <person name="Nozaki H."/>
            <person name="Yoshikawa H."/>
            <person name="Miyagishima S.Y."/>
        </authorList>
    </citation>
    <scope>NUCLEOTIDE SEQUENCE [LARGE SCALE GENOMIC DNA]</scope>
    <source>
        <strain evidence="10 11">NIES-2499</strain>
    </source>
</reference>
<feature type="compositionally biased region" description="Low complexity" evidence="6">
    <location>
        <begin position="254"/>
        <end position="264"/>
    </location>
</feature>
<feature type="region of interest" description="Disordered" evidence="6">
    <location>
        <begin position="180"/>
        <end position="220"/>
    </location>
</feature>
<keyword evidence="3 7" id="KW-1133">Transmembrane helix</keyword>
<keyword evidence="4 7" id="KW-0472">Membrane</keyword>
<feature type="compositionally biased region" description="Low complexity" evidence="6">
    <location>
        <begin position="554"/>
        <end position="563"/>
    </location>
</feature>
<dbReference type="InterPro" id="IPR045120">
    <property type="entry name" value="Suco/Slp1-like"/>
</dbReference>
<keyword evidence="11" id="KW-1185">Reference proteome</keyword>
<feature type="compositionally biased region" description="Basic and acidic residues" evidence="6">
    <location>
        <begin position="1254"/>
        <end position="1266"/>
    </location>
</feature>
<feature type="region of interest" description="Disordered" evidence="6">
    <location>
        <begin position="883"/>
        <end position="939"/>
    </location>
</feature>
<feature type="compositionally biased region" description="Basic and acidic residues" evidence="6">
    <location>
        <begin position="614"/>
        <end position="623"/>
    </location>
</feature>
<protein>
    <recommendedName>
        <fullName evidence="9">SUN domain-containing protein</fullName>
    </recommendedName>
</protein>
<feature type="compositionally biased region" description="Polar residues" evidence="6">
    <location>
        <begin position="322"/>
        <end position="340"/>
    </location>
</feature>
<evidence type="ECO:0000256" key="3">
    <source>
        <dbReference type="ARBA" id="ARBA00022989"/>
    </source>
</evidence>
<dbReference type="PANTHER" id="PTHR12953">
    <property type="entry name" value="MEMBRANE PROTEIN CH1 RELATED"/>
    <property type="match status" value="1"/>
</dbReference>
<feature type="region of interest" description="Disordered" evidence="6">
    <location>
        <begin position="708"/>
        <end position="739"/>
    </location>
</feature>
<dbReference type="GO" id="GO:0016020">
    <property type="term" value="C:membrane"/>
    <property type="evidence" value="ECO:0007669"/>
    <property type="project" value="InterPro"/>
</dbReference>
<comment type="caution">
    <text evidence="10">The sequence shown here is derived from an EMBL/GenBank/DDBJ whole genome shotgun (WGS) entry which is preliminary data.</text>
</comment>
<proteinExistence type="predicted"/>
<feature type="transmembrane region" description="Helical" evidence="7">
    <location>
        <begin position="1323"/>
        <end position="1344"/>
    </location>
</feature>
<evidence type="ECO:0000256" key="4">
    <source>
        <dbReference type="ARBA" id="ARBA00023136"/>
    </source>
</evidence>
<feature type="region of interest" description="Disordered" evidence="6">
    <location>
        <begin position="1243"/>
        <end position="1288"/>
    </location>
</feature>
<evidence type="ECO:0000256" key="7">
    <source>
        <dbReference type="SAM" id="Phobius"/>
    </source>
</evidence>
<sequence length="1371" mass="146814">MTCKGLPAPPALFAVLIISLAVTSKSQKDGIWIHCSDDVDSHHQEGCCMDSERNECVSSVGLLKKETEHLHAESAVHRLQEGIAALQQQFIGAEESSVSLPLEELEAYLAAEAADDTVEGDVHISRRKMLDLDLSSALLVKDPSTALERSTTLGPDLITSESTQSNVIDDQALSLINTPETGEVHTSVGNDPDIVPSQKRATSSFPHDGGKERISKRKPTLIPDLEEFESGSAALAGKLQDLIGTDSSSSQLLSHLSDTDQLQSRMQKDQLQEQNGLDAGHHASLDTVELSKVAQQEGISSGAEAYMSQPSRPGMSVPNEASVVQQSLHSSPPANGSQGQAAPEEEQEDERRINLASSYDGAQVIAANKEARYADRAIDDDDDSYVKNLCSASKWLVLELSQLGRVDIIELTNREMYSSRVKDFVVKGRQVHPKRDGHTDYTLGFNTSAWLFLGNFTAANGRGTQSFVMSSPRQRVRYLLVQFLTHYGNEEVCALNQLKVLGVSAAQELEAALARHMEGGIESEQAFTSTHLTAPEKMQPPAEALAAVEDKIDGSSSSSSDGSTRADLLDPLPPTSMTDPEKAVPAGASKDVNSLRTQDESDSRNSLQQPEPSLEDKGIDTSKDSLSPVGNACEEKSSMPCTAMQGSKSCVNHHPAIISTHRLSRLVPPSLLSRMGYEVSAAPRSWVDTSGPSMRGEDVRAEKTLHNLPSVGDNLTGRASHAGTGAGSNNLNGRDREVLSNGSHTSKIAAAAIHVPEMVESLSLSDAAPEAGDVQQSNAGDINRVTALIDTVPGELSVASVEEMEHGGSVKQGCKDVGEEETTLSTSKCLLGTSACCPKAAEVPEERASICSDTSDVTPDSNACLKSDLDVKGRLYELRAGVHDARQSSSVPSHSNSSKDRNASSMASGQGLLSGVQINPINPGTPVAPEPASTDDTSSLHPSIVAAVADGTSQAAWEVSSSLVATAPTNPPSTAEMLPAAAAASASSSPAAAAAPASSSMEGLLMSLWASGFSSKGKQAGNLFDIFKQEFLLLKLNQTRMAKYMSQVVQLINRNAQDVLQEVQEVEDKVGGLEGLLRSEIQRGHEMEALHEGAFKHWQKSYSSIREELHRELAELRREVREAAKERDRALQYAATSAASAVAVLLLYLLSAAAALLQYCSKGQRHVATNITAYGEAMRRGIREIEGMQEDSACSSFAHTGRMGKGVNIAPSGRGTAEECISGSSVPLGHDFKIISQSTTDLPSSGTAFQRGSAVKEKEKMVEGSRSRKKSKEYPQVSADRSKGTHLASRDEHIKSRHEVALTPPYAYGQVRDHSSAFWDMRVIVCLTGVVFVVVVASLIAVGWKGWQGKRYMDFAYFLMDEILSRLRMSS</sequence>
<feature type="coiled-coil region" evidence="5">
    <location>
        <begin position="1099"/>
        <end position="1133"/>
    </location>
</feature>
<feature type="transmembrane region" description="Helical" evidence="7">
    <location>
        <begin position="1133"/>
        <end position="1157"/>
    </location>
</feature>
<dbReference type="OrthoDB" id="266334at2759"/>
<evidence type="ECO:0000256" key="6">
    <source>
        <dbReference type="SAM" id="MobiDB-lite"/>
    </source>
</evidence>
<dbReference type="PROSITE" id="PS51469">
    <property type="entry name" value="SUN"/>
    <property type="match status" value="1"/>
</dbReference>
<comment type="subcellular location">
    <subcellularLocation>
        <location evidence="1">Endomembrane system</location>
    </subcellularLocation>
</comment>
<evidence type="ECO:0000313" key="10">
    <source>
        <dbReference type="EMBL" id="GAX74663.1"/>
    </source>
</evidence>
<gene>
    <name evidence="10" type="ORF">CEUSTIGMA_g2111.t1</name>
</gene>
<dbReference type="Gene3D" id="2.60.120.260">
    <property type="entry name" value="Galactose-binding domain-like"/>
    <property type="match status" value="1"/>
</dbReference>
<evidence type="ECO:0000256" key="5">
    <source>
        <dbReference type="SAM" id="Coils"/>
    </source>
</evidence>
<keyword evidence="8" id="KW-0732">Signal</keyword>
<dbReference type="GO" id="GO:0012505">
    <property type="term" value="C:endomembrane system"/>
    <property type="evidence" value="ECO:0007669"/>
    <property type="project" value="UniProtKB-SubCell"/>
</dbReference>
<feature type="signal peptide" evidence="8">
    <location>
        <begin position="1"/>
        <end position="26"/>
    </location>
</feature>
<evidence type="ECO:0000313" key="11">
    <source>
        <dbReference type="Proteomes" id="UP000232323"/>
    </source>
</evidence>
<feature type="region of interest" description="Disordered" evidence="6">
    <location>
        <begin position="550"/>
        <end position="632"/>
    </location>
</feature>
<feature type="chain" id="PRO_5013395387" description="SUN domain-containing protein" evidence="8">
    <location>
        <begin position="27"/>
        <end position="1371"/>
    </location>
</feature>
<organism evidence="10 11">
    <name type="scientific">Chlamydomonas eustigma</name>
    <dbReference type="NCBI Taxonomy" id="1157962"/>
    <lineage>
        <taxon>Eukaryota</taxon>
        <taxon>Viridiplantae</taxon>
        <taxon>Chlorophyta</taxon>
        <taxon>core chlorophytes</taxon>
        <taxon>Chlorophyceae</taxon>
        <taxon>CS clade</taxon>
        <taxon>Chlamydomonadales</taxon>
        <taxon>Chlamydomonadaceae</taxon>
        <taxon>Chlamydomonas</taxon>
    </lineage>
</organism>
<dbReference type="GO" id="GO:0034975">
    <property type="term" value="P:protein folding in endoplasmic reticulum"/>
    <property type="evidence" value="ECO:0007669"/>
    <property type="project" value="TreeGrafter"/>
</dbReference>
<name>A0A250WV01_9CHLO</name>
<dbReference type="EMBL" id="BEGY01000008">
    <property type="protein sequence ID" value="GAX74663.1"/>
    <property type="molecule type" value="Genomic_DNA"/>
</dbReference>
<keyword evidence="2 7" id="KW-0812">Transmembrane</keyword>
<dbReference type="Pfam" id="PF07738">
    <property type="entry name" value="Sad1_UNC"/>
    <property type="match status" value="1"/>
</dbReference>
<dbReference type="Proteomes" id="UP000232323">
    <property type="component" value="Unassembled WGS sequence"/>
</dbReference>
<dbReference type="STRING" id="1157962.A0A250WV01"/>
<evidence type="ECO:0000256" key="1">
    <source>
        <dbReference type="ARBA" id="ARBA00004308"/>
    </source>
</evidence>
<feature type="region of interest" description="Disordered" evidence="6">
    <location>
        <begin position="305"/>
        <end position="351"/>
    </location>
</feature>
<evidence type="ECO:0000259" key="9">
    <source>
        <dbReference type="PROSITE" id="PS51469"/>
    </source>
</evidence>
<feature type="region of interest" description="Disordered" evidence="6">
    <location>
        <begin position="254"/>
        <end position="276"/>
    </location>
</feature>
<dbReference type="InterPro" id="IPR012919">
    <property type="entry name" value="SUN_dom"/>
</dbReference>
<dbReference type="PANTHER" id="PTHR12953:SF0">
    <property type="entry name" value="SUN DOMAIN-CONTAINING OSSIFICATION FACTOR"/>
    <property type="match status" value="1"/>
</dbReference>
<dbReference type="GO" id="GO:0005737">
    <property type="term" value="C:cytoplasm"/>
    <property type="evidence" value="ECO:0007669"/>
    <property type="project" value="TreeGrafter"/>
</dbReference>
<evidence type="ECO:0000256" key="8">
    <source>
        <dbReference type="SAM" id="SignalP"/>
    </source>
</evidence>
<accession>A0A250WV01</accession>
<evidence type="ECO:0000256" key="2">
    <source>
        <dbReference type="ARBA" id="ARBA00022692"/>
    </source>
</evidence>